<feature type="compositionally biased region" description="Basic and acidic residues" evidence="2">
    <location>
        <begin position="270"/>
        <end position="285"/>
    </location>
</feature>
<evidence type="ECO:0000256" key="2">
    <source>
        <dbReference type="SAM" id="MobiDB-lite"/>
    </source>
</evidence>
<dbReference type="EMBL" id="JBBBZM010000076">
    <property type="protein sequence ID" value="KAL0635152.1"/>
    <property type="molecule type" value="Genomic_DNA"/>
</dbReference>
<proteinExistence type="predicted"/>
<evidence type="ECO:0000313" key="4">
    <source>
        <dbReference type="Proteomes" id="UP001447188"/>
    </source>
</evidence>
<feature type="coiled-coil region" evidence="1">
    <location>
        <begin position="11"/>
        <end position="38"/>
    </location>
</feature>
<evidence type="ECO:0000256" key="1">
    <source>
        <dbReference type="SAM" id="Coils"/>
    </source>
</evidence>
<accession>A0ABR3GGR8</accession>
<keyword evidence="4" id="KW-1185">Reference proteome</keyword>
<keyword evidence="1" id="KW-0175">Coiled coil</keyword>
<name>A0ABR3GGR8_9PEZI</name>
<protein>
    <submittedName>
        <fullName evidence="3">Uncharacterized protein</fullName>
    </submittedName>
</protein>
<organism evidence="3 4">
    <name type="scientific">Discina gigas</name>
    <dbReference type="NCBI Taxonomy" id="1032678"/>
    <lineage>
        <taxon>Eukaryota</taxon>
        <taxon>Fungi</taxon>
        <taxon>Dikarya</taxon>
        <taxon>Ascomycota</taxon>
        <taxon>Pezizomycotina</taxon>
        <taxon>Pezizomycetes</taxon>
        <taxon>Pezizales</taxon>
        <taxon>Discinaceae</taxon>
        <taxon>Discina</taxon>
    </lineage>
</organism>
<dbReference type="Proteomes" id="UP001447188">
    <property type="component" value="Unassembled WGS sequence"/>
</dbReference>
<reference evidence="3 4" key="1">
    <citation type="submission" date="2024-02" db="EMBL/GenBank/DDBJ databases">
        <title>Discinaceae phylogenomics.</title>
        <authorList>
            <person name="Dirks A.C."/>
            <person name="James T.Y."/>
        </authorList>
    </citation>
    <scope>NUCLEOTIDE SEQUENCE [LARGE SCALE GENOMIC DNA]</scope>
    <source>
        <strain evidence="3 4">ACD0624</strain>
    </source>
</reference>
<feature type="region of interest" description="Disordered" evidence="2">
    <location>
        <begin position="250"/>
        <end position="285"/>
    </location>
</feature>
<sequence length="285" mass="30177">MPTTRGQRQQIIALTDQLRIEKARCSELELENMRLRGQNEIYRGNDIWQKEQIGRLSAVHDNERLDEGEDVAKSIKGFAEIVASNSNTIVDFVTAYKKDIESNEAVDRAWSVKLQQLINTLGSGTDLKSAKPPTKTVIVKTVGNIVADWGIGYTANLGSARTSVWLDPKDVKNPPPAVDPTCSVARNESTLSTVAGSVASAAMSNLPTPSSMATSAAAATLSRMPTTTTAVVTTVALAIATMLLSGVANLGGQPDTDEDGQAGDGGAARATDDPHRDEEVAADGK</sequence>
<gene>
    <name evidence="3" type="ORF">Q9L58_005877</name>
</gene>
<comment type="caution">
    <text evidence="3">The sequence shown here is derived from an EMBL/GenBank/DDBJ whole genome shotgun (WGS) entry which is preliminary data.</text>
</comment>
<evidence type="ECO:0000313" key="3">
    <source>
        <dbReference type="EMBL" id="KAL0635152.1"/>
    </source>
</evidence>